<dbReference type="Pfam" id="PF04892">
    <property type="entry name" value="VanZ"/>
    <property type="match status" value="1"/>
</dbReference>
<dbReference type="InterPro" id="IPR006976">
    <property type="entry name" value="VanZ-like"/>
</dbReference>
<feature type="transmembrane region" description="Helical" evidence="1">
    <location>
        <begin position="12"/>
        <end position="35"/>
    </location>
</feature>
<proteinExistence type="predicted"/>
<sequence>MFQYIGTFSSSFAMSIAMWPFVSLLLTLPVLALIYHRYHRLRFSSALAAYLVILYLLALVFFTLWPMPDNRALFCATHHYPAQLHPLQFLTDLATGGREAFFQIVFNIIFFVPLGFIMGRVFRWRFYLAIPASFLTSLMIETAQLTGAFGLVGCAYRHFDVDDLIWNTSGAIIGLIFAGLVNWIFPPRKADAAEVVFNPSFMHRSVAMAVDLVLSYAISSSLGFGLVVFVNKMATHRSNGDYGIGKFSTHPESLHVFVMGMQVGCLLLFELLIPLARRGQTLGGAFTHMSFETKPRHGWMRALFYLLRTALVLAIFGPWSGSFRSIVDLVAFFLLIFYLFKREMPYDLIPADPELGPPADYYGMPGNYEGPSEGDGYGLEETSYLPYEQSLNAASLPSAMPPAFSPRSKRSWR</sequence>
<feature type="transmembrane region" description="Helical" evidence="1">
    <location>
        <begin position="322"/>
        <end position="340"/>
    </location>
</feature>
<evidence type="ECO:0000256" key="1">
    <source>
        <dbReference type="SAM" id="Phobius"/>
    </source>
</evidence>
<organism evidence="3 4">
    <name type="scientific">Bombiscardovia apis</name>
    <dbReference type="NCBI Taxonomy" id="2932182"/>
    <lineage>
        <taxon>Bacteria</taxon>
        <taxon>Bacillati</taxon>
        <taxon>Actinomycetota</taxon>
        <taxon>Actinomycetes</taxon>
        <taxon>Bifidobacteriales</taxon>
        <taxon>Bifidobacteriaceae</taxon>
        <taxon>Bombiscardovia</taxon>
    </lineage>
</organism>
<keyword evidence="4" id="KW-1185">Reference proteome</keyword>
<dbReference type="PANTHER" id="PTHR36834">
    <property type="entry name" value="MEMBRANE PROTEIN-RELATED"/>
    <property type="match status" value="1"/>
</dbReference>
<feature type="transmembrane region" description="Helical" evidence="1">
    <location>
        <begin position="47"/>
        <end position="65"/>
    </location>
</feature>
<feature type="transmembrane region" description="Helical" evidence="1">
    <location>
        <begin position="298"/>
        <end position="316"/>
    </location>
</feature>
<feature type="transmembrane region" description="Helical" evidence="1">
    <location>
        <begin position="164"/>
        <end position="185"/>
    </location>
</feature>
<evidence type="ECO:0000313" key="3">
    <source>
        <dbReference type="EMBL" id="BDR53898.1"/>
    </source>
</evidence>
<feature type="transmembrane region" description="Helical" evidence="1">
    <location>
        <begin position="256"/>
        <end position="277"/>
    </location>
</feature>
<evidence type="ECO:0000313" key="4">
    <source>
        <dbReference type="Proteomes" id="UP001321748"/>
    </source>
</evidence>
<keyword evidence="1" id="KW-0812">Transmembrane</keyword>
<name>A0ABN6SF70_9BIFI</name>
<dbReference type="InterPro" id="IPR053150">
    <property type="entry name" value="Teicoplanin_resist-assoc"/>
</dbReference>
<evidence type="ECO:0000259" key="2">
    <source>
        <dbReference type="Pfam" id="PF04892"/>
    </source>
</evidence>
<dbReference type="EMBL" id="AP026800">
    <property type="protein sequence ID" value="BDR53898.1"/>
    <property type="molecule type" value="Genomic_DNA"/>
</dbReference>
<dbReference type="RefSeq" id="WP_317642934.1">
    <property type="nucleotide sequence ID" value="NZ_AP026800.1"/>
</dbReference>
<feature type="transmembrane region" description="Helical" evidence="1">
    <location>
        <begin position="126"/>
        <end position="152"/>
    </location>
</feature>
<gene>
    <name evidence="3" type="ORF">KIMH_00090</name>
</gene>
<protein>
    <submittedName>
        <fullName evidence="3">Teicoplanin resistance protein VanZ</fullName>
    </submittedName>
</protein>
<feature type="transmembrane region" description="Helical" evidence="1">
    <location>
        <begin position="206"/>
        <end position="230"/>
    </location>
</feature>
<dbReference type="Proteomes" id="UP001321748">
    <property type="component" value="Chromosome"/>
</dbReference>
<feature type="domain" description="VanZ-like" evidence="2">
    <location>
        <begin position="53"/>
        <end position="180"/>
    </location>
</feature>
<reference evidence="3 4" key="1">
    <citation type="journal article" date="2023" name="Microbiol. Spectr.">
        <title>Symbiosis of Carpenter Bees with Uncharacterized Lactic Acid Bacteria Showing NAD Auxotrophy.</title>
        <authorList>
            <person name="Kawasaki S."/>
            <person name="Ozawa K."/>
            <person name="Mori T."/>
            <person name="Yamamoto A."/>
            <person name="Ito M."/>
            <person name="Ohkuma M."/>
            <person name="Sakamoto M."/>
            <person name="Matsutani M."/>
        </authorList>
    </citation>
    <scope>NUCLEOTIDE SEQUENCE [LARGE SCALE GENOMIC DNA]</scope>
    <source>
        <strain evidence="3 4">KimH</strain>
    </source>
</reference>
<dbReference type="PANTHER" id="PTHR36834:SF1">
    <property type="entry name" value="INTEGRAL MEMBRANE PROTEIN"/>
    <property type="match status" value="1"/>
</dbReference>
<keyword evidence="1" id="KW-0472">Membrane</keyword>
<keyword evidence="1" id="KW-1133">Transmembrane helix</keyword>
<feature type="transmembrane region" description="Helical" evidence="1">
    <location>
        <begin position="100"/>
        <end position="119"/>
    </location>
</feature>
<accession>A0ABN6SF70</accession>